<evidence type="ECO:0000259" key="2">
    <source>
        <dbReference type="SMART" id="SM01204"/>
    </source>
</evidence>
<dbReference type="RefSeq" id="WP_099647400.1">
    <property type="nucleotide sequence ID" value="NZ_KZ319300.1"/>
</dbReference>
<evidence type="ECO:0000313" key="3">
    <source>
        <dbReference type="EMBL" id="PHQ28120.1"/>
    </source>
</evidence>
<keyword evidence="3" id="KW-0418">Kinase</keyword>
<dbReference type="Pfam" id="PF10442">
    <property type="entry name" value="FIST_C"/>
    <property type="match status" value="1"/>
</dbReference>
<dbReference type="GO" id="GO:0016301">
    <property type="term" value="F:kinase activity"/>
    <property type="evidence" value="ECO:0007669"/>
    <property type="project" value="UniProtKB-KW"/>
</dbReference>
<dbReference type="PANTHER" id="PTHR40252:SF2">
    <property type="entry name" value="BLR0328 PROTEIN"/>
    <property type="match status" value="1"/>
</dbReference>
<dbReference type="PANTHER" id="PTHR40252">
    <property type="entry name" value="BLR0328 PROTEIN"/>
    <property type="match status" value="1"/>
</dbReference>
<sequence length="376" mass="41441">MKTVQLQRKRDTAWQYIGPKQDLKNPLVLIFGNRFLLEEAVTFDELRKLFPDGHLVFGSSSGDLIADSVNDEHLSVTAIELERAHFEVQTINVRSVAYNSERAGREVVSKLNPEGLKHIFVVSEGSSVNGSALTKGMQAAAPKVLITGGLCGDDARFERTLAGYNKPPDDGEIVVIGFYGESFEASFSLYGGWIPFGPQRVVTRSEGNVLYEIDGKPALDLYRMYLGEKAKELRGSALIYPLNVTSTENNQAFVRTILQIDEAQNAMILAGDVPEQALVQLMMTNTDSLAMASETAALRALEGRTVPPQLALLISCIGRKLVLSQRVEEEVEEVREVLGEDVIISGMYSYGEIAPFYGERSCKLHNQTMTITLISE</sequence>
<evidence type="ECO:0000259" key="1">
    <source>
        <dbReference type="SMART" id="SM00897"/>
    </source>
</evidence>
<comment type="caution">
    <text evidence="3">The sequence shown here is derived from an EMBL/GenBank/DDBJ whole genome shotgun (WGS) entry which is preliminary data.</text>
</comment>
<dbReference type="Proteomes" id="UP000229433">
    <property type="component" value="Unassembled WGS sequence"/>
</dbReference>
<evidence type="ECO:0000313" key="4">
    <source>
        <dbReference type="Proteomes" id="UP000229433"/>
    </source>
</evidence>
<reference evidence="3 4" key="1">
    <citation type="submission" date="2017-08" db="EMBL/GenBank/DDBJ databases">
        <title>The whole genome shortgun sequences of strain Leeuwenhoekiella nanhaiensis G18 from the South China Sea.</title>
        <authorList>
            <person name="Liu Q."/>
        </authorList>
    </citation>
    <scope>NUCLEOTIDE SEQUENCE [LARGE SCALE GENOMIC DNA]</scope>
    <source>
        <strain evidence="3 4">G18</strain>
    </source>
</reference>
<dbReference type="OrthoDB" id="9770435at2"/>
<feature type="domain" description="FIST C-domain" evidence="2">
    <location>
        <begin position="218"/>
        <end position="356"/>
    </location>
</feature>
<dbReference type="SMART" id="SM01204">
    <property type="entry name" value="FIST_C"/>
    <property type="match status" value="1"/>
</dbReference>
<keyword evidence="3" id="KW-0808">Transferase</keyword>
<name>A0A2G1VNC4_9FLAO</name>
<gene>
    <name evidence="3" type="ORF">CJ305_16445</name>
</gene>
<organism evidence="3 4">
    <name type="scientific">Leeuwenhoekiella nanhaiensis</name>
    <dbReference type="NCBI Taxonomy" id="1655491"/>
    <lineage>
        <taxon>Bacteria</taxon>
        <taxon>Pseudomonadati</taxon>
        <taxon>Bacteroidota</taxon>
        <taxon>Flavobacteriia</taxon>
        <taxon>Flavobacteriales</taxon>
        <taxon>Flavobacteriaceae</taxon>
        <taxon>Leeuwenhoekiella</taxon>
    </lineage>
</organism>
<dbReference type="EMBL" id="NQXA01000019">
    <property type="protein sequence ID" value="PHQ28120.1"/>
    <property type="molecule type" value="Genomic_DNA"/>
</dbReference>
<proteinExistence type="predicted"/>
<dbReference type="InterPro" id="IPR013702">
    <property type="entry name" value="FIST_domain_N"/>
</dbReference>
<dbReference type="Pfam" id="PF08495">
    <property type="entry name" value="FIST"/>
    <property type="match status" value="1"/>
</dbReference>
<feature type="domain" description="FIST" evidence="1">
    <location>
        <begin position="24"/>
        <end position="217"/>
    </location>
</feature>
<dbReference type="AlphaFoldDB" id="A0A2G1VNC4"/>
<protein>
    <submittedName>
        <fullName evidence="3">Histidine kinase</fullName>
    </submittedName>
</protein>
<keyword evidence="4" id="KW-1185">Reference proteome</keyword>
<dbReference type="InterPro" id="IPR019494">
    <property type="entry name" value="FIST_C"/>
</dbReference>
<dbReference type="SMART" id="SM00897">
    <property type="entry name" value="FIST"/>
    <property type="match status" value="1"/>
</dbReference>
<accession>A0A2G1VNC4</accession>